<gene>
    <name evidence="1" type="ORF">SLAVMIC_00361</name>
</gene>
<sequence length="156" mass="17825">MSKLKMFAQKTFGKPKAIIMSTKYTIGSIRGKYDLDGTVIWCCEEYRNKYDVKAGQTGSGWVNTDIVEKGTSVLLKSHNNNIFKNNSGKIIIHNNHSDDDRQHYYVIIEKGRVSRISNDHVQYHVVTDPYTFKPTAMIIFNGVSFKPVDQVKFVSK</sequence>
<protein>
    <submittedName>
        <fullName evidence="1">Uncharacterized protein</fullName>
    </submittedName>
</protein>
<proteinExistence type="predicted"/>
<accession>A0A8D9CBY7</accession>
<dbReference type="EMBL" id="OU342829">
    <property type="protein sequence ID" value="CAG7580330.1"/>
    <property type="molecule type" value="Genomic_DNA"/>
</dbReference>
<name>A0A8D9CBY7_9VIRU</name>
<evidence type="ECO:0000313" key="1">
    <source>
        <dbReference type="EMBL" id="CAG7580330.1"/>
    </source>
</evidence>
<organism evidence="1">
    <name type="scientific">uncultured marine phage</name>
    <dbReference type="NCBI Taxonomy" id="707152"/>
    <lineage>
        <taxon>Viruses</taxon>
        <taxon>environmental samples</taxon>
    </lineage>
</organism>
<reference evidence="1" key="1">
    <citation type="submission" date="2021-06" db="EMBL/GenBank/DDBJ databases">
        <authorList>
            <person name="Gannon L."/>
            <person name="Redgwell R T."/>
            <person name="Michniewski S."/>
            <person name="Harrison D C."/>
            <person name="Millard A."/>
        </authorList>
    </citation>
    <scope>NUCLEOTIDE SEQUENCE</scope>
</reference>